<evidence type="ECO:0008006" key="4">
    <source>
        <dbReference type="Google" id="ProtNLM"/>
    </source>
</evidence>
<keyword evidence="3" id="KW-1185">Reference proteome</keyword>
<evidence type="ECO:0000313" key="2">
    <source>
        <dbReference type="EMBL" id="EDY21656.1"/>
    </source>
</evidence>
<accession>B4CW64</accession>
<protein>
    <recommendedName>
        <fullName evidence="4">Beta-galactosidase trimerisation domain-containing protein</fullName>
    </recommendedName>
</protein>
<gene>
    <name evidence="2" type="ORF">CfE428DRAFT_0901</name>
</gene>
<comment type="caution">
    <text evidence="2">The sequence shown here is derived from an EMBL/GenBank/DDBJ whole genome shotgun (WGS) entry which is preliminary data.</text>
</comment>
<evidence type="ECO:0000256" key="1">
    <source>
        <dbReference type="SAM" id="SignalP"/>
    </source>
</evidence>
<dbReference type="AlphaFoldDB" id="B4CW64"/>
<dbReference type="eggNOG" id="ENOG502Z8A0">
    <property type="taxonomic scope" value="Bacteria"/>
</dbReference>
<keyword evidence="1" id="KW-0732">Signal</keyword>
<evidence type="ECO:0000313" key="3">
    <source>
        <dbReference type="Proteomes" id="UP000005824"/>
    </source>
</evidence>
<dbReference type="RefSeq" id="WP_006978228.1">
    <property type="nucleotide sequence ID" value="NZ_ABVL01000002.1"/>
</dbReference>
<proteinExistence type="predicted"/>
<dbReference type="STRING" id="497964.CfE428DRAFT_0901"/>
<name>B4CW64_9BACT</name>
<organism evidence="2 3">
    <name type="scientific">Chthoniobacter flavus Ellin428</name>
    <dbReference type="NCBI Taxonomy" id="497964"/>
    <lineage>
        <taxon>Bacteria</taxon>
        <taxon>Pseudomonadati</taxon>
        <taxon>Verrucomicrobiota</taxon>
        <taxon>Spartobacteria</taxon>
        <taxon>Chthoniobacterales</taxon>
        <taxon>Chthoniobacteraceae</taxon>
        <taxon>Chthoniobacter</taxon>
    </lineage>
</organism>
<dbReference type="EMBL" id="ABVL01000002">
    <property type="protein sequence ID" value="EDY21656.1"/>
    <property type="molecule type" value="Genomic_DNA"/>
</dbReference>
<reference evidence="2 3" key="1">
    <citation type="journal article" date="2011" name="J. Bacteriol.">
        <title>Genome sequence of Chthoniobacter flavus Ellin428, an aerobic heterotrophic soil bacterium.</title>
        <authorList>
            <person name="Kant R."/>
            <person name="van Passel M.W."/>
            <person name="Palva A."/>
            <person name="Lucas S."/>
            <person name="Lapidus A."/>
            <person name="Glavina Del Rio T."/>
            <person name="Dalin E."/>
            <person name="Tice H."/>
            <person name="Bruce D."/>
            <person name="Goodwin L."/>
            <person name="Pitluck S."/>
            <person name="Larimer F.W."/>
            <person name="Land M.L."/>
            <person name="Hauser L."/>
            <person name="Sangwan P."/>
            <person name="de Vos W.M."/>
            <person name="Janssen P.H."/>
            <person name="Smidt H."/>
        </authorList>
    </citation>
    <scope>NUCLEOTIDE SEQUENCE [LARGE SCALE GENOMIC DNA]</scope>
    <source>
        <strain evidence="2 3">Ellin428</strain>
    </source>
</reference>
<dbReference type="InParanoid" id="B4CW64"/>
<feature type="signal peptide" evidence="1">
    <location>
        <begin position="1"/>
        <end position="21"/>
    </location>
</feature>
<sequence precursor="true">MKPALSASLLFCVLLPSVAPAADAPPNDERLVFQTLAPWMPRTHLEADAAIAYGIDETLPSRLASWQARGFIPHVMTGVSWGAYLDYLQGRYDGQKHDDEAQMDRDGKVVIHHGDIPYMSPSETYGRFLTRGVQRALDAGAVAIHLEEPEFWVRSGYEPNFCRQWQTYFGEPWQPPHSSPDAQYRASKLKYALYRRALSQVFSFVRDYSKKAGREIRCYVPTHSLINYAHWRIVSPESSLLEVGCDGYIAQVWTGTARTPNVYEGVEKSRTFETAFLEYGAMQNLVRASGRRVWYLNDPIEDNLTRSWDDYRANWESTLTASLLQPEVWRYEIMPWPERVFLGKDFMTGVEVRDKGRRTPIPAAYETELQAVIHALGEMKQPDAHWEQCGTRGVGVLVSDTMMFQRGEPSSSDAHLGSFYGLALPLLKHGVPVEPVQIESATQPKFLDAYRVLLLTYEGQKPPTPAFHEALAAWVKRGGVLVVVDDDTDPFNGVREWWNTAPNAFHTPREHLFQALGVDADAHGLQRVGDGLLVREAVSPAGLTYQKDGATQLRALVRQAAETAKIAWSETNVLVLRRGPFLIGAGLDESLPGPAPVLSGHFVDLFEAQLPIVLEVKLTPGRRALLLDLDAVKKSVPGPRVIAAAGRIREEGATPTAFRFHVEGVAETGGVALLLCKRAPKSVRLNGTAATESAFEFNDDILRIRFPNSPEGTQVEVNFQD</sequence>
<dbReference type="Proteomes" id="UP000005824">
    <property type="component" value="Unassembled WGS sequence"/>
</dbReference>
<dbReference type="InterPro" id="IPR029062">
    <property type="entry name" value="Class_I_gatase-like"/>
</dbReference>
<feature type="chain" id="PRO_5002800157" description="Beta-galactosidase trimerisation domain-containing protein" evidence="1">
    <location>
        <begin position="22"/>
        <end position="721"/>
    </location>
</feature>
<dbReference type="Gene3D" id="3.40.50.880">
    <property type="match status" value="1"/>
</dbReference>